<comment type="pathway">
    <text evidence="3">Carbohydrate biosynthesis; gluconeogenesis.</text>
</comment>
<evidence type="ECO:0000313" key="4">
    <source>
        <dbReference type="EMBL" id="TRZ28417.1"/>
    </source>
</evidence>
<dbReference type="AlphaFoldDB" id="A0A8B5VTZ2"/>
<dbReference type="Pfam" id="PF00121">
    <property type="entry name" value="TIM"/>
    <property type="match status" value="1"/>
</dbReference>
<comment type="pathway">
    <text evidence="3">Carbohydrate degradation; glycolysis; D-glyceraldehyde 3-phosphate from glycerone phosphate: step 1/1.</text>
</comment>
<evidence type="ECO:0000313" key="5">
    <source>
        <dbReference type="Proteomes" id="UP000316316"/>
    </source>
</evidence>
<comment type="catalytic activity">
    <reaction evidence="3">
        <text>D-glyceraldehyde 3-phosphate = dihydroxyacetone phosphate</text>
        <dbReference type="Rhea" id="RHEA:18585"/>
        <dbReference type="ChEBI" id="CHEBI:57642"/>
        <dbReference type="ChEBI" id="CHEBI:59776"/>
        <dbReference type="EC" id="5.3.1.1"/>
    </reaction>
</comment>
<dbReference type="GO" id="GO:0004807">
    <property type="term" value="F:triose-phosphate isomerase activity"/>
    <property type="evidence" value="ECO:0007669"/>
    <property type="project" value="UniProtKB-EC"/>
</dbReference>
<keyword evidence="3" id="KW-0312">Gluconeogenesis</keyword>
<dbReference type="EC" id="5.3.1.1" evidence="3"/>
<dbReference type="Gene3D" id="3.20.20.70">
    <property type="entry name" value="Aldolase class I"/>
    <property type="match status" value="1"/>
</dbReference>
<protein>
    <recommendedName>
        <fullName evidence="3">Triosephosphate isomerase</fullName>
        <ecNumber evidence="3">5.3.1.1</ecNumber>
    </recommendedName>
</protein>
<proteinExistence type="inferred from homology"/>
<reference evidence="4 5" key="1">
    <citation type="submission" date="2017-10" db="EMBL/GenBank/DDBJ databases">
        <title>FDA dAtabase for Regulatory Grade micrObial Sequences (FDA-ARGOS): Supporting development and validation of Infectious Disease Dx tests.</title>
        <authorList>
            <person name="Campos J."/>
            <person name="Goldberg B."/>
            <person name="Tallon L.J."/>
            <person name="Sadzewicz L."/>
            <person name="Sengamalay N."/>
            <person name="Ott S."/>
            <person name="Godinez A."/>
            <person name="Nagaraj S."/>
            <person name="Vyas G."/>
            <person name="Aluvathingal J."/>
            <person name="Nadendla S."/>
            <person name="Geyer C."/>
            <person name="Nandy P."/>
            <person name="Hobson J."/>
            <person name="Sichtig H."/>
        </authorList>
    </citation>
    <scope>NUCLEOTIDE SEQUENCE [LARGE SCALE GENOMIC DNA]</scope>
    <source>
        <strain evidence="4 5">FDAARGOS_185</strain>
    </source>
</reference>
<dbReference type="InterPro" id="IPR000652">
    <property type="entry name" value="Triosephosphate_isomerase"/>
</dbReference>
<keyword evidence="3" id="KW-0963">Cytoplasm</keyword>
<dbReference type="GO" id="GO:0046166">
    <property type="term" value="P:glyceraldehyde-3-phosphate biosynthetic process"/>
    <property type="evidence" value="ECO:0007669"/>
    <property type="project" value="TreeGrafter"/>
</dbReference>
<keyword evidence="2 3" id="KW-0413">Isomerase</keyword>
<dbReference type="GO" id="GO:0005829">
    <property type="term" value="C:cytosol"/>
    <property type="evidence" value="ECO:0007669"/>
    <property type="project" value="TreeGrafter"/>
</dbReference>
<gene>
    <name evidence="4" type="ORF">AUF17_17010</name>
</gene>
<dbReference type="UniPathway" id="UPA00138"/>
<comment type="caution">
    <text evidence="4">The sequence shown here is derived from an EMBL/GenBank/DDBJ whole genome shotgun (WGS) entry which is preliminary data.</text>
</comment>
<evidence type="ECO:0000256" key="2">
    <source>
        <dbReference type="ARBA" id="ARBA00023235"/>
    </source>
</evidence>
<comment type="subunit">
    <text evidence="3">Homodimer.</text>
</comment>
<dbReference type="SUPFAM" id="SSF51351">
    <property type="entry name" value="Triosephosphate isomerase (TIM)"/>
    <property type="match status" value="1"/>
</dbReference>
<dbReference type="PANTHER" id="PTHR21139:SF42">
    <property type="entry name" value="TRIOSEPHOSPHATE ISOMERASE"/>
    <property type="match status" value="1"/>
</dbReference>
<dbReference type="RefSeq" id="WP_144325672.1">
    <property type="nucleotide sequence ID" value="NZ_JAOUSU010000004.1"/>
</dbReference>
<dbReference type="Proteomes" id="UP000316316">
    <property type="component" value="Unassembled WGS sequence"/>
</dbReference>
<dbReference type="CDD" id="cd00311">
    <property type="entry name" value="TIM"/>
    <property type="match status" value="1"/>
</dbReference>
<dbReference type="InterPro" id="IPR035990">
    <property type="entry name" value="TIM_sf"/>
</dbReference>
<dbReference type="EMBL" id="PDXQ01000002">
    <property type="protein sequence ID" value="TRZ28417.1"/>
    <property type="molecule type" value="Genomic_DNA"/>
</dbReference>
<organism evidence="4 5">
    <name type="scientific">Enterococcus avium</name>
    <name type="common">Streptococcus avium</name>
    <dbReference type="NCBI Taxonomy" id="33945"/>
    <lineage>
        <taxon>Bacteria</taxon>
        <taxon>Bacillati</taxon>
        <taxon>Bacillota</taxon>
        <taxon>Bacilli</taxon>
        <taxon>Lactobacillales</taxon>
        <taxon>Enterococcaceae</taxon>
        <taxon>Enterococcus</taxon>
    </lineage>
</organism>
<dbReference type="InterPro" id="IPR013785">
    <property type="entry name" value="Aldolase_TIM"/>
</dbReference>
<comment type="similarity">
    <text evidence="1 3">Belongs to the triosephosphate isomerase family.</text>
</comment>
<keyword evidence="3" id="KW-0324">Glycolysis</keyword>
<accession>A0A8B5VTZ2</accession>
<sequence length="256" mass="28966">MRKPIVGISLKIYMNELEPTIKYTQKLKELCNHFADIDLFMFPSMGTLREVGQCLSNSSIEFGSQNIAFMENGALTGEFSVESLCDMGGSYVELGHAERRKYFNETDEIINEKVKLAFKNGIRPVLCIGESMHEKDQVKAHLKKQLIVDLSGVTPEELTELVIAYEPVWAIGQEKAASASYVHHVHEMIRNILTDHYGHSIAQKIRIIYGGSVSQNNVNDLIENEHVDGIFVGRFGHDPEKFKNIVEIVQQVKEKK</sequence>
<dbReference type="PANTHER" id="PTHR21139">
    <property type="entry name" value="TRIOSEPHOSPHATE ISOMERASE"/>
    <property type="match status" value="1"/>
</dbReference>
<dbReference type="GO" id="GO:0019563">
    <property type="term" value="P:glycerol catabolic process"/>
    <property type="evidence" value="ECO:0007669"/>
    <property type="project" value="TreeGrafter"/>
</dbReference>
<evidence type="ECO:0000256" key="1">
    <source>
        <dbReference type="ARBA" id="ARBA00007422"/>
    </source>
</evidence>
<dbReference type="PROSITE" id="PS51440">
    <property type="entry name" value="TIM_2"/>
    <property type="match status" value="1"/>
</dbReference>
<dbReference type="GO" id="GO:0006096">
    <property type="term" value="P:glycolytic process"/>
    <property type="evidence" value="ECO:0007669"/>
    <property type="project" value="UniProtKB-UniPathway"/>
</dbReference>
<name>A0A8B5VTZ2_ENTAV</name>
<comment type="subcellular location">
    <subcellularLocation>
        <location evidence="3">Cytoplasm</location>
    </subcellularLocation>
</comment>
<dbReference type="GO" id="GO:0006094">
    <property type="term" value="P:gluconeogenesis"/>
    <property type="evidence" value="ECO:0007669"/>
    <property type="project" value="UniProtKB-UniPathway"/>
</dbReference>
<dbReference type="UniPathway" id="UPA00109">
    <property type="reaction ID" value="UER00189"/>
</dbReference>
<evidence type="ECO:0000256" key="3">
    <source>
        <dbReference type="RuleBase" id="RU363013"/>
    </source>
</evidence>